<comment type="subcellular location">
    <subcellularLocation>
        <location evidence="7">Cytoplasm</location>
    </subcellularLocation>
</comment>
<keyword evidence="8" id="KW-0032">Aminotransferase</keyword>
<dbReference type="PANTHER" id="PTHR43713:SF3">
    <property type="entry name" value="GLUTAMATE-1-SEMIALDEHYDE 2,1-AMINOMUTASE 1, CHLOROPLASTIC-RELATED"/>
    <property type="match status" value="1"/>
</dbReference>
<keyword evidence="8" id="KW-0808">Transferase</keyword>
<sequence>MDNSFSKKDKELCTENSRKIYEKAKESIPGGVNSPVRAFQSVDKEYPIFIKGGNGSRLYDEDGNEYVDMIGSWGPMILGHNYPKVLEVVKKELENGTSFGLPTKKEVELAELVKSCFPSIEKLRLTTSGTEAAMASVRVARAFTGKNKIIKFEGCYHGHSDSLLVKAGSGLLTFSHQDSNGITEGVVKDTITLPFGDFEKLKETLENDDDIACVIIEPIPANMGLIETEKEYLEKVRKITKEKNVVLIFDEVISGFRVSLGGAQKVFGITPDLTVLGKIIGGGYPVGGFGGKKEIMNLISPVGNVYHAGTLSGNPISVAAGIETISILKENPEIYENVNKKTENLVNKINELIKKYDIPASVNHFGSLFTIFFSKEKVKTLEDAINTNDEFYSIYFDTMLENGVIVPPSKYEAHFVSYIHNDEDVEKLLKGVEKTFQKIAEKLK</sequence>
<dbReference type="NCBIfam" id="NF000818">
    <property type="entry name" value="PRK00062.1"/>
    <property type="match status" value="1"/>
</dbReference>
<protein>
    <recommendedName>
        <fullName evidence="7">Glutamate-1-semialdehyde 2,1-aminomutase</fullName>
        <shortName evidence="7">GSA</shortName>
        <ecNumber evidence="7">5.4.3.8</ecNumber>
    </recommendedName>
    <alternativeName>
        <fullName evidence="7">Glutamate-1-semialdehyde aminotransferase</fullName>
        <shortName evidence="7">GSA-AT</shortName>
    </alternativeName>
</protein>
<dbReference type="SUPFAM" id="SSF53383">
    <property type="entry name" value="PLP-dependent transferases"/>
    <property type="match status" value="1"/>
</dbReference>
<evidence type="ECO:0000256" key="7">
    <source>
        <dbReference type="HAMAP-Rule" id="MF_00375"/>
    </source>
</evidence>
<dbReference type="InterPro" id="IPR015422">
    <property type="entry name" value="PyrdxlP-dep_Trfase_small"/>
</dbReference>
<dbReference type="HAMAP" id="MF_00375">
    <property type="entry name" value="HemL_aminotrans_3"/>
    <property type="match status" value="1"/>
</dbReference>
<dbReference type="GO" id="GO:0006782">
    <property type="term" value="P:protoporphyrinogen IX biosynthetic process"/>
    <property type="evidence" value="ECO:0007669"/>
    <property type="project" value="UniProtKB-UniRule"/>
</dbReference>
<evidence type="ECO:0000313" key="9">
    <source>
        <dbReference type="Proteomes" id="UP000321892"/>
    </source>
</evidence>
<feature type="modified residue" description="N6-(pyridoxal phosphate)lysine" evidence="7">
    <location>
        <position position="278"/>
    </location>
</feature>
<reference evidence="8 9" key="1">
    <citation type="submission" date="2019-07" db="EMBL/GenBank/DDBJ databases">
        <title>Complete Genome Sequence of Leptotrichia hofstadii Strain JCM16775.</title>
        <authorList>
            <person name="Watanabe S."/>
            <person name="Cui L."/>
        </authorList>
    </citation>
    <scope>NUCLEOTIDE SEQUENCE [LARGE SCALE GENOMIC DNA]</scope>
    <source>
        <strain evidence="8 9">JCM16775</strain>
    </source>
</reference>
<dbReference type="Gene3D" id="3.90.1150.10">
    <property type="entry name" value="Aspartate Aminotransferase, domain 1"/>
    <property type="match status" value="1"/>
</dbReference>
<organism evidence="8 9">
    <name type="scientific">Leptotrichia hofstadii</name>
    <dbReference type="NCBI Taxonomy" id="157688"/>
    <lineage>
        <taxon>Bacteria</taxon>
        <taxon>Fusobacteriati</taxon>
        <taxon>Fusobacteriota</taxon>
        <taxon>Fusobacteriia</taxon>
        <taxon>Fusobacteriales</taxon>
        <taxon>Leptotrichiaceae</taxon>
        <taxon>Leptotrichia</taxon>
    </lineage>
</organism>
<evidence type="ECO:0000256" key="2">
    <source>
        <dbReference type="ARBA" id="ARBA00004819"/>
    </source>
</evidence>
<dbReference type="Gene3D" id="3.40.640.10">
    <property type="entry name" value="Type I PLP-dependent aspartate aminotransferase-like (Major domain)"/>
    <property type="match status" value="1"/>
</dbReference>
<gene>
    <name evidence="7" type="primary">hemL</name>
    <name evidence="8" type="ORF">JCM16775_1003</name>
</gene>
<dbReference type="NCBIfam" id="TIGR00713">
    <property type="entry name" value="hemL"/>
    <property type="match status" value="1"/>
</dbReference>
<keyword evidence="5 7" id="KW-0413">Isomerase</keyword>
<dbReference type="Pfam" id="PF00202">
    <property type="entry name" value="Aminotran_3"/>
    <property type="match status" value="1"/>
</dbReference>
<dbReference type="FunFam" id="3.40.640.10:FF:000021">
    <property type="entry name" value="Glutamate-1-semialdehyde 2,1-aminomutase"/>
    <property type="match status" value="1"/>
</dbReference>
<dbReference type="KEGG" id="lhf:JCM16775_1003"/>
<dbReference type="InterPro" id="IPR049704">
    <property type="entry name" value="Aminotrans_3_PPA_site"/>
</dbReference>
<comment type="subunit">
    <text evidence="7">Homodimer.</text>
</comment>
<evidence type="ECO:0000313" key="8">
    <source>
        <dbReference type="EMBL" id="BBM38295.1"/>
    </source>
</evidence>
<proteinExistence type="inferred from homology"/>
<accession>A0A510JJ60</accession>
<dbReference type="InterPro" id="IPR004639">
    <property type="entry name" value="4pyrrol_synth_GluAld_NH2Trfase"/>
</dbReference>
<dbReference type="Proteomes" id="UP000321892">
    <property type="component" value="Chromosome"/>
</dbReference>
<dbReference type="EMBL" id="AP019823">
    <property type="protein sequence ID" value="BBM38295.1"/>
    <property type="molecule type" value="Genomic_DNA"/>
</dbReference>
<comment type="catalytic activity">
    <reaction evidence="7">
        <text>(S)-4-amino-5-oxopentanoate = 5-aminolevulinate</text>
        <dbReference type="Rhea" id="RHEA:14265"/>
        <dbReference type="ChEBI" id="CHEBI:57501"/>
        <dbReference type="ChEBI" id="CHEBI:356416"/>
        <dbReference type="EC" id="5.4.3.8"/>
    </reaction>
</comment>
<dbReference type="PANTHER" id="PTHR43713">
    <property type="entry name" value="GLUTAMATE-1-SEMIALDEHYDE 2,1-AMINOMUTASE"/>
    <property type="match status" value="1"/>
</dbReference>
<dbReference type="GO" id="GO:0008483">
    <property type="term" value="F:transaminase activity"/>
    <property type="evidence" value="ECO:0007669"/>
    <property type="project" value="UniProtKB-KW"/>
</dbReference>
<evidence type="ECO:0000256" key="5">
    <source>
        <dbReference type="ARBA" id="ARBA00023235"/>
    </source>
</evidence>
<dbReference type="InterPro" id="IPR015421">
    <property type="entry name" value="PyrdxlP-dep_Trfase_major"/>
</dbReference>
<dbReference type="GO" id="GO:0030170">
    <property type="term" value="F:pyridoxal phosphate binding"/>
    <property type="evidence" value="ECO:0007669"/>
    <property type="project" value="InterPro"/>
</dbReference>
<keyword evidence="7" id="KW-0963">Cytoplasm</keyword>
<evidence type="ECO:0000256" key="1">
    <source>
        <dbReference type="ARBA" id="ARBA00001933"/>
    </source>
</evidence>
<comment type="cofactor">
    <cofactor evidence="1 7">
        <name>pyridoxal 5'-phosphate</name>
        <dbReference type="ChEBI" id="CHEBI:597326"/>
    </cofactor>
</comment>
<dbReference type="GO" id="GO:0042286">
    <property type="term" value="F:glutamate-1-semialdehyde 2,1-aminomutase activity"/>
    <property type="evidence" value="ECO:0007669"/>
    <property type="project" value="UniProtKB-UniRule"/>
</dbReference>
<keyword evidence="6 7" id="KW-0627">Porphyrin biosynthesis</keyword>
<dbReference type="GO" id="GO:0005737">
    <property type="term" value="C:cytoplasm"/>
    <property type="evidence" value="ECO:0007669"/>
    <property type="project" value="UniProtKB-SubCell"/>
</dbReference>
<dbReference type="UniPathway" id="UPA00251">
    <property type="reaction ID" value="UER00317"/>
</dbReference>
<dbReference type="PROSITE" id="PS00600">
    <property type="entry name" value="AA_TRANSFER_CLASS_3"/>
    <property type="match status" value="1"/>
</dbReference>
<dbReference type="InterPro" id="IPR015424">
    <property type="entry name" value="PyrdxlP-dep_Trfase"/>
</dbReference>
<dbReference type="AlphaFoldDB" id="A0A510JJ60"/>
<keyword evidence="9" id="KW-1185">Reference proteome</keyword>
<dbReference type="EC" id="5.4.3.8" evidence="7"/>
<evidence type="ECO:0000256" key="6">
    <source>
        <dbReference type="ARBA" id="ARBA00023244"/>
    </source>
</evidence>
<dbReference type="InterPro" id="IPR005814">
    <property type="entry name" value="Aminotrans_3"/>
</dbReference>
<comment type="similarity">
    <text evidence="3 7">Belongs to the class-III pyridoxal-phosphate-dependent aminotransferase family. HemL subfamily.</text>
</comment>
<evidence type="ECO:0000256" key="4">
    <source>
        <dbReference type="ARBA" id="ARBA00022898"/>
    </source>
</evidence>
<dbReference type="CDD" id="cd00610">
    <property type="entry name" value="OAT_like"/>
    <property type="match status" value="1"/>
</dbReference>
<evidence type="ECO:0000256" key="3">
    <source>
        <dbReference type="ARBA" id="ARBA00008981"/>
    </source>
</evidence>
<keyword evidence="4 7" id="KW-0663">Pyridoxal phosphate</keyword>
<name>A0A510JJ60_9FUSO</name>
<comment type="pathway">
    <text evidence="2">Porphyrin-containing compound metabolism; protoporphyrin-IX biosynthesis; 5-aminolevulinate from L-glutamyl-tRNA(Glu): step 2/2.</text>
</comment>